<name>A0ACC2PKG3_9HYME</name>
<comment type="caution">
    <text evidence="1">The sequence shown here is derived from an EMBL/GenBank/DDBJ whole genome shotgun (WGS) entry which is preliminary data.</text>
</comment>
<dbReference type="Proteomes" id="UP001239111">
    <property type="component" value="Chromosome 1"/>
</dbReference>
<sequence>MTSPEDIMEDEGGIILQLTNQIDHGSSDSDVEILSDVDCDLSTSKFGRNGKNEQLFNSKSPAALAFEKLDSQKEEIMVMDEIILLDSSDERDENESNKDSNDKINVHNGSDCNKIRIESATDEITLQESNMKIEAFEIESDEELIIFDFSDLTAEDVLKAVENGQLQSKESDELNTNEITAEVINADNPTLQDPCKNNNILDLFSPFIHMCCKSCTLLKNLESDNSVKFCPKCQKLMMYQCKLCKSRFFKWTLICTHLTKFHQVLSRYDGTKSLPERANSLPQQKSNKTAAPLGAAENQRAGTCYKCGIMFQNTANLKSHEEICETSPYFLCKYCGLRTISKKNLRQHLVNQHREDFNEIELDDILCDAFNVGLSTGPKDLFIGSCLKCDVRSKLVNGEYSCETCDSPIVYECGDPNCSKNFFWIQELRNHVTMFHHRRICDECLQPMENQQCMVEHAKSCGVSEKIPKYFCSVCSYEAYSIHEFVLHLIKTHPKQRIVPLYKCSSCKSKKVYKTMKYFKEHISHYCSKLNNLLKCAHCRYQTLEKKKIRIHLRCNHVELFTGKRLICRKCGLKWSSIFKLNNHVGGCTGVPSATRKMSTKRKRRKQTKQYTRRKKA</sequence>
<protein>
    <submittedName>
        <fullName evidence="1">Uncharacterized protein</fullName>
    </submittedName>
</protein>
<evidence type="ECO:0000313" key="1">
    <source>
        <dbReference type="EMBL" id="KAJ8683789.1"/>
    </source>
</evidence>
<gene>
    <name evidence="1" type="ORF">QAD02_019581</name>
</gene>
<evidence type="ECO:0000313" key="2">
    <source>
        <dbReference type="Proteomes" id="UP001239111"/>
    </source>
</evidence>
<accession>A0ACC2PKG3</accession>
<reference evidence="1" key="1">
    <citation type="submission" date="2023-04" db="EMBL/GenBank/DDBJ databases">
        <title>A chromosome-level genome assembly of the parasitoid wasp Eretmocerus hayati.</title>
        <authorList>
            <person name="Zhong Y."/>
            <person name="Liu S."/>
            <person name="Liu Y."/>
        </authorList>
    </citation>
    <scope>NUCLEOTIDE SEQUENCE</scope>
    <source>
        <strain evidence="1">ZJU_SS_LIU_2023</strain>
    </source>
</reference>
<keyword evidence="2" id="KW-1185">Reference proteome</keyword>
<dbReference type="EMBL" id="CM056741">
    <property type="protein sequence ID" value="KAJ8683789.1"/>
    <property type="molecule type" value="Genomic_DNA"/>
</dbReference>
<organism evidence="1 2">
    <name type="scientific">Eretmocerus hayati</name>
    <dbReference type="NCBI Taxonomy" id="131215"/>
    <lineage>
        <taxon>Eukaryota</taxon>
        <taxon>Metazoa</taxon>
        <taxon>Ecdysozoa</taxon>
        <taxon>Arthropoda</taxon>
        <taxon>Hexapoda</taxon>
        <taxon>Insecta</taxon>
        <taxon>Pterygota</taxon>
        <taxon>Neoptera</taxon>
        <taxon>Endopterygota</taxon>
        <taxon>Hymenoptera</taxon>
        <taxon>Apocrita</taxon>
        <taxon>Proctotrupomorpha</taxon>
        <taxon>Chalcidoidea</taxon>
        <taxon>Aphelinidae</taxon>
        <taxon>Aphelininae</taxon>
        <taxon>Eretmocerus</taxon>
    </lineage>
</organism>
<proteinExistence type="predicted"/>